<gene>
    <name evidence="1" type="ORF">QFZ34_001336</name>
</gene>
<name>A0ABU0S600_9HYPH</name>
<accession>A0ABU0S600</accession>
<sequence>MTAGQALVIPATTSSLKFAARRFGDTVRIKMIKISPETKEGATLPAMNG</sequence>
<dbReference type="EMBL" id="JAUSZT010000002">
    <property type="protein sequence ID" value="MDQ0996159.1"/>
    <property type="molecule type" value="Genomic_DNA"/>
</dbReference>
<reference evidence="1 2" key="1">
    <citation type="submission" date="2023-07" db="EMBL/GenBank/DDBJ databases">
        <title>Comparative genomics of wheat-associated soil bacteria to identify genetic determinants of phenazine resistance.</title>
        <authorList>
            <person name="Mouncey N."/>
        </authorList>
    </citation>
    <scope>NUCLEOTIDE SEQUENCE [LARGE SCALE GENOMIC DNA]</scope>
    <source>
        <strain evidence="1 2">W4I11</strain>
    </source>
</reference>
<comment type="caution">
    <text evidence="1">The sequence shown here is derived from an EMBL/GenBank/DDBJ whole genome shotgun (WGS) entry which is preliminary data.</text>
</comment>
<dbReference type="Proteomes" id="UP001237780">
    <property type="component" value="Unassembled WGS sequence"/>
</dbReference>
<keyword evidence="2" id="KW-1185">Reference proteome</keyword>
<organism evidence="1 2">
    <name type="scientific">Phyllobacterium ifriqiyense</name>
    <dbReference type="NCBI Taxonomy" id="314238"/>
    <lineage>
        <taxon>Bacteria</taxon>
        <taxon>Pseudomonadati</taxon>
        <taxon>Pseudomonadota</taxon>
        <taxon>Alphaproteobacteria</taxon>
        <taxon>Hyphomicrobiales</taxon>
        <taxon>Phyllobacteriaceae</taxon>
        <taxon>Phyllobacterium</taxon>
    </lineage>
</organism>
<protein>
    <submittedName>
        <fullName evidence="1">Uncharacterized protein</fullName>
    </submittedName>
</protein>
<dbReference type="RefSeq" id="WP_307278327.1">
    <property type="nucleotide sequence ID" value="NZ_JAUSZT010000002.1"/>
</dbReference>
<evidence type="ECO:0000313" key="2">
    <source>
        <dbReference type="Proteomes" id="UP001237780"/>
    </source>
</evidence>
<evidence type="ECO:0000313" key="1">
    <source>
        <dbReference type="EMBL" id="MDQ0996159.1"/>
    </source>
</evidence>
<proteinExistence type="predicted"/>